<comment type="caution">
    <text evidence="6">The sequence shown here is derived from an EMBL/GenBank/DDBJ whole genome shotgun (WGS) entry which is preliminary data.</text>
</comment>
<reference evidence="6" key="1">
    <citation type="submission" date="2021-02" db="EMBL/GenBank/DDBJ databases">
        <title>Sulfurospirillum tamanensis sp. nov.</title>
        <authorList>
            <person name="Frolova A."/>
            <person name="Merkel A."/>
            <person name="Slobodkin A."/>
        </authorList>
    </citation>
    <scope>NUCLEOTIDE SEQUENCE</scope>
    <source>
        <strain evidence="6">T05b</strain>
    </source>
</reference>
<dbReference type="CDD" id="cd00038">
    <property type="entry name" value="CAP_ED"/>
    <property type="match status" value="1"/>
</dbReference>
<dbReference type="InterPro" id="IPR014710">
    <property type="entry name" value="RmlC-like_jellyroll"/>
</dbReference>
<evidence type="ECO:0000256" key="3">
    <source>
        <dbReference type="ARBA" id="ARBA00023163"/>
    </source>
</evidence>
<feature type="domain" description="Cyclic nucleotide-binding" evidence="4">
    <location>
        <begin position="10"/>
        <end position="130"/>
    </location>
</feature>
<dbReference type="PROSITE" id="PS51063">
    <property type="entry name" value="HTH_CRP_2"/>
    <property type="match status" value="1"/>
</dbReference>
<dbReference type="InterPro" id="IPR050397">
    <property type="entry name" value="Env_Response_Regulators"/>
</dbReference>
<dbReference type="InterPro" id="IPR036390">
    <property type="entry name" value="WH_DNA-bd_sf"/>
</dbReference>
<gene>
    <name evidence="6" type="ORF">JWV37_01915</name>
</gene>
<keyword evidence="2" id="KW-0238">DNA-binding</keyword>
<keyword evidence="1" id="KW-0805">Transcription regulation</keyword>
<dbReference type="PROSITE" id="PS50042">
    <property type="entry name" value="CNMP_BINDING_3"/>
    <property type="match status" value="1"/>
</dbReference>
<dbReference type="PANTHER" id="PTHR24567:SF26">
    <property type="entry name" value="REGULATORY PROTEIN YEIL"/>
    <property type="match status" value="1"/>
</dbReference>
<dbReference type="PANTHER" id="PTHR24567">
    <property type="entry name" value="CRP FAMILY TRANSCRIPTIONAL REGULATORY PROTEIN"/>
    <property type="match status" value="1"/>
</dbReference>
<accession>A0ABS2WPA1</accession>
<dbReference type="InterPro" id="IPR000595">
    <property type="entry name" value="cNMP-bd_dom"/>
</dbReference>
<dbReference type="Gene3D" id="1.10.10.10">
    <property type="entry name" value="Winged helix-like DNA-binding domain superfamily/Winged helix DNA-binding domain"/>
    <property type="match status" value="1"/>
</dbReference>
<dbReference type="Gene3D" id="2.60.120.10">
    <property type="entry name" value="Jelly Rolls"/>
    <property type="match status" value="1"/>
</dbReference>
<keyword evidence="7" id="KW-1185">Reference proteome</keyword>
<evidence type="ECO:0000259" key="4">
    <source>
        <dbReference type="PROSITE" id="PS50042"/>
    </source>
</evidence>
<dbReference type="Pfam" id="PF00027">
    <property type="entry name" value="cNMP_binding"/>
    <property type="match status" value="1"/>
</dbReference>
<keyword evidence="3" id="KW-0804">Transcription</keyword>
<dbReference type="InterPro" id="IPR012318">
    <property type="entry name" value="HTH_CRP"/>
</dbReference>
<evidence type="ECO:0000259" key="5">
    <source>
        <dbReference type="PROSITE" id="PS51063"/>
    </source>
</evidence>
<dbReference type="SMART" id="SM00100">
    <property type="entry name" value="cNMP"/>
    <property type="match status" value="1"/>
</dbReference>
<proteinExistence type="predicted"/>
<name>A0ABS2WPA1_9BACT</name>
<evidence type="ECO:0000313" key="6">
    <source>
        <dbReference type="EMBL" id="MBN2963521.1"/>
    </source>
</evidence>
<dbReference type="EMBL" id="JAFHKK010000002">
    <property type="protein sequence ID" value="MBN2963521.1"/>
    <property type="molecule type" value="Genomic_DNA"/>
</dbReference>
<dbReference type="Pfam" id="PF13545">
    <property type="entry name" value="HTH_Crp_2"/>
    <property type="match status" value="1"/>
</dbReference>
<dbReference type="SUPFAM" id="SSF51206">
    <property type="entry name" value="cAMP-binding domain-like"/>
    <property type="match status" value="1"/>
</dbReference>
<dbReference type="InterPro" id="IPR018490">
    <property type="entry name" value="cNMP-bd_dom_sf"/>
</dbReference>
<evidence type="ECO:0000256" key="1">
    <source>
        <dbReference type="ARBA" id="ARBA00023015"/>
    </source>
</evidence>
<dbReference type="SMART" id="SM00419">
    <property type="entry name" value="HTH_CRP"/>
    <property type="match status" value="1"/>
</dbReference>
<reference evidence="6" key="2">
    <citation type="submission" date="2021-02" db="EMBL/GenBank/DDBJ databases">
        <authorList>
            <person name="Merkel A.Y."/>
        </authorList>
    </citation>
    <scope>NUCLEOTIDE SEQUENCE</scope>
    <source>
        <strain evidence="6">T05b</strain>
    </source>
</reference>
<evidence type="ECO:0000313" key="7">
    <source>
        <dbReference type="Proteomes" id="UP000703590"/>
    </source>
</evidence>
<dbReference type="InterPro" id="IPR036388">
    <property type="entry name" value="WH-like_DNA-bd_sf"/>
</dbReference>
<protein>
    <submittedName>
        <fullName evidence="6">Crp/Fnr family transcriptional regulator</fullName>
    </submittedName>
</protein>
<dbReference type="Proteomes" id="UP000703590">
    <property type="component" value="Unassembled WGS sequence"/>
</dbReference>
<dbReference type="SUPFAM" id="SSF46785">
    <property type="entry name" value="Winged helix' DNA-binding domain"/>
    <property type="match status" value="1"/>
</dbReference>
<dbReference type="RefSeq" id="WP_205457959.1">
    <property type="nucleotide sequence ID" value="NZ_JAFHKK010000002.1"/>
</dbReference>
<evidence type="ECO:0000256" key="2">
    <source>
        <dbReference type="ARBA" id="ARBA00023125"/>
    </source>
</evidence>
<sequence>MYHSLENICLFSSLSKEQLKKLHQISTIKQFKEGNILFYEGEEPGYLYFLLEGLVKLYRYDTKNTITILDYYYTQALIGEAASLQRTPYQTTAECDTDSTILMVEYEEFAKHFLCDPDVAIQLIMQLVKKVKALMNNRVPQTSMQKIAQLIHENSELFTKIKKYKIASILNMAPETFSRNLKKLKKEGIIAYTSTTFEVLDAKKLCTLYDTCKTLR</sequence>
<organism evidence="6 7">
    <name type="scientific">Sulfurospirillum tamanense</name>
    <dbReference type="NCBI Taxonomy" id="2813362"/>
    <lineage>
        <taxon>Bacteria</taxon>
        <taxon>Pseudomonadati</taxon>
        <taxon>Campylobacterota</taxon>
        <taxon>Epsilonproteobacteria</taxon>
        <taxon>Campylobacterales</taxon>
        <taxon>Sulfurospirillaceae</taxon>
        <taxon>Sulfurospirillum</taxon>
    </lineage>
</organism>
<feature type="domain" description="HTH crp-type" evidence="5">
    <location>
        <begin position="141"/>
        <end position="203"/>
    </location>
</feature>